<dbReference type="Proteomes" id="UP000287547">
    <property type="component" value="Unassembled WGS sequence"/>
</dbReference>
<comment type="caution">
    <text evidence="2">The sequence shown here is derived from an EMBL/GenBank/DDBJ whole genome shotgun (WGS) entry which is preliminary data.</text>
</comment>
<dbReference type="AlphaFoldDB" id="A0A428Y332"/>
<gene>
    <name evidence="2" type="ORF">DMH04_53395</name>
</gene>
<dbReference type="EMBL" id="QHKI01000110">
    <property type="protein sequence ID" value="RSM61954.1"/>
    <property type="molecule type" value="Genomic_DNA"/>
</dbReference>
<evidence type="ECO:0000313" key="2">
    <source>
        <dbReference type="EMBL" id="RSM61954.1"/>
    </source>
</evidence>
<proteinExistence type="predicted"/>
<evidence type="ECO:0000256" key="1">
    <source>
        <dbReference type="SAM" id="MobiDB-lite"/>
    </source>
</evidence>
<protein>
    <submittedName>
        <fullName evidence="2">Uncharacterized protein</fullName>
    </submittedName>
</protein>
<accession>A0A428Y332</accession>
<feature type="compositionally biased region" description="Low complexity" evidence="1">
    <location>
        <begin position="93"/>
        <end position="104"/>
    </location>
</feature>
<sequence>MRDKKIRLACRTGLSVVRTQLPIGFTDREAMMWDGCCVTREQRHHVQPHGSRSAGLSLPVVLVDRARTVPVYFAGSARKPESGRGRPRCLLRSAGSSGAIAAGA</sequence>
<organism evidence="2 3">
    <name type="scientific">Kibdelosporangium aridum</name>
    <dbReference type="NCBI Taxonomy" id="2030"/>
    <lineage>
        <taxon>Bacteria</taxon>
        <taxon>Bacillati</taxon>
        <taxon>Actinomycetota</taxon>
        <taxon>Actinomycetes</taxon>
        <taxon>Pseudonocardiales</taxon>
        <taxon>Pseudonocardiaceae</taxon>
        <taxon>Kibdelosporangium</taxon>
    </lineage>
</organism>
<feature type="region of interest" description="Disordered" evidence="1">
    <location>
        <begin position="77"/>
        <end position="104"/>
    </location>
</feature>
<reference evidence="2 3" key="1">
    <citation type="submission" date="2018-05" db="EMBL/GenBank/DDBJ databases">
        <title>Evolution of GPA BGCs.</title>
        <authorList>
            <person name="Waglechner N."/>
            <person name="Wright G.D."/>
        </authorList>
    </citation>
    <scope>NUCLEOTIDE SEQUENCE [LARGE SCALE GENOMIC DNA]</scope>
    <source>
        <strain evidence="2 3">A82846</strain>
    </source>
</reference>
<name>A0A428Y332_KIBAR</name>
<evidence type="ECO:0000313" key="3">
    <source>
        <dbReference type="Proteomes" id="UP000287547"/>
    </source>
</evidence>